<dbReference type="PROSITE" id="PS00455">
    <property type="entry name" value="AMP_BINDING"/>
    <property type="match status" value="1"/>
</dbReference>
<dbReference type="EMBL" id="WBMS02000035">
    <property type="protein sequence ID" value="MWA05268.1"/>
    <property type="molecule type" value="Genomic_DNA"/>
</dbReference>
<dbReference type="PANTHER" id="PTHR43201">
    <property type="entry name" value="ACYL-COA SYNTHETASE"/>
    <property type="match status" value="1"/>
</dbReference>
<name>A0A6I4MGI0_9ACTN</name>
<evidence type="ECO:0000256" key="1">
    <source>
        <dbReference type="ARBA" id="ARBA00006432"/>
    </source>
</evidence>
<protein>
    <submittedName>
        <fullName evidence="6">AMP-binding protein</fullName>
    </submittedName>
</protein>
<proteinExistence type="inferred from homology"/>
<dbReference type="InterPro" id="IPR045851">
    <property type="entry name" value="AMP-bd_C_sf"/>
</dbReference>
<reference evidence="6" key="1">
    <citation type="submission" date="2019-12" db="EMBL/GenBank/DDBJ databases">
        <title>Actinomadura physcomitrii sp. nov., a novel actinomycete isolated from moss [Physcomitrium sphaericum (Ludw) Fuernr].</title>
        <authorList>
            <person name="Zhuang X."/>
        </authorList>
    </citation>
    <scope>NUCLEOTIDE SEQUENCE [LARGE SCALE GENOMIC DNA]</scope>
    <source>
        <strain evidence="6">LD22</strain>
    </source>
</reference>
<dbReference type="Pfam" id="PF00501">
    <property type="entry name" value="AMP-binding"/>
    <property type="match status" value="1"/>
</dbReference>
<organism evidence="6 7">
    <name type="scientific">Actinomadura physcomitrii</name>
    <dbReference type="NCBI Taxonomy" id="2650748"/>
    <lineage>
        <taxon>Bacteria</taxon>
        <taxon>Bacillati</taxon>
        <taxon>Actinomycetota</taxon>
        <taxon>Actinomycetes</taxon>
        <taxon>Streptosporangiales</taxon>
        <taxon>Thermomonosporaceae</taxon>
        <taxon>Actinomadura</taxon>
    </lineage>
</organism>
<sequence length="571" mass="60253">MPPTVPSRATRKRRTPPSRRALQTPCHGNVCAGRCEEIPVLERVRSAASLGVRAARALRDAGILHPVRPDRAARLPLPYLRFGPVPATVGAISALRFPGRTALIDERGALTYAELEERAAALATALKERAGDGRIGVLCRNHRGFVEAVLAASRLGTDVVLLNTDFSATQLGQVVEREGVGLLVHDGEFGAAVDGSGFAGDRVLAWTDGGAGESIDALVAATEAEPLNPDRSSNVIVMTSGTTGTPKGARHDLSVASLLPAALSHLMRVPVRSGAPIVVAPPLFHVLGFAYTSVGLGMGMPLILFRRFDPDQVLAAIRDCEAEALVTVPVMLQRILDAARDEPRPAPSLRAVVCGGSALHPHLSEAFMDAFGDVLINVYGATETGWATIATPQDLRAAPGTVGRPSFRLTIKILDEDGAEVPAGETGEIYTGGGLRFAGYTGGGGKKVRDGLTGTGDLGHFDAEGRLFIDGRADDMIVSGGENVFPGEVENLLGEHPGVAEVAVKGVEDEAFGQRLAAYVVRKAGARVTEDDLKAHVKKHLARYKVPREVHFVDELPRTSTGKVRSKTLDG</sequence>
<dbReference type="Proteomes" id="UP000462055">
    <property type="component" value="Unassembled WGS sequence"/>
</dbReference>
<feature type="domain" description="AMP-dependent synthetase/ligase" evidence="4">
    <location>
        <begin position="94"/>
        <end position="440"/>
    </location>
</feature>
<gene>
    <name evidence="6" type="ORF">F8568_033875</name>
</gene>
<comment type="caution">
    <text evidence="6">The sequence shown here is derived from an EMBL/GenBank/DDBJ whole genome shotgun (WGS) entry which is preliminary data.</text>
</comment>
<dbReference type="GO" id="GO:0031956">
    <property type="term" value="F:medium-chain fatty acid-CoA ligase activity"/>
    <property type="evidence" value="ECO:0007669"/>
    <property type="project" value="TreeGrafter"/>
</dbReference>
<dbReference type="Pfam" id="PF13193">
    <property type="entry name" value="AMP-binding_C"/>
    <property type="match status" value="1"/>
</dbReference>
<evidence type="ECO:0000256" key="3">
    <source>
        <dbReference type="SAM" id="MobiDB-lite"/>
    </source>
</evidence>
<dbReference type="FunFam" id="3.30.300.30:FF:000008">
    <property type="entry name" value="2,3-dihydroxybenzoate-AMP ligase"/>
    <property type="match status" value="1"/>
</dbReference>
<keyword evidence="7" id="KW-1185">Reference proteome</keyword>
<accession>A0A6I4MGI0</accession>
<dbReference type="InterPro" id="IPR020845">
    <property type="entry name" value="AMP-binding_CS"/>
</dbReference>
<evidence type="ECO:0000313" key="6">
    <source>
        <dbReference type="EMBL" id="MWA05268.1"/>
    </source>
</evidence>
<evidence type="ECO:0000256" key="2">
    <source>
        <dbReference type="ARBA" id="ARBA00022598"/>
    </source>
</evidence>
<dbReference type="InterPro" id="IPR000873">
    <property type="entry name" value="AMP-dep_synth/lig_dom"/>
</dbReference>
<evidence type="ECO:0000259" key="5">
    <source>
        <dbReference type="Pfam" id="PF13193"/>
    </source>
</evidence>
<comment type="similarity">
    <text evidence="1">Belongs to the ATP-dependent AMP-binding enzyme family.</text>
</comment>
<dbReference type="InterPro" id="IPR042099">
    <property type="entry name" value="ANL_N_sf"/>
</dbReference>
<feature type="region of interest" description="Disordered" evidence="3">
    <location>
        <begin position="1"/>
        <end position="23"/>
    </location>
</feature>
<dbReference type="GO" id="GO:0006631">
    <property type="term" value="P:fatty acid metabolic process"/>
    <property type="evidence" value="ECO:0007669"/>
    <property type="project" value="TreeGrafter"/>
</dbReference>
<dbReference type="InterPro" id="IPR025110">
    <property type="entry name" value="AMP-bd_C"/>
</dbReference>
<dbReference type="Gene3D" id="3.40.50.12780">
    <property type="entry name" value="N-terminal domain of ligase-like"/>
    <property type="match status" value="1"/>
</dbReference>
<dbReference type="Gene3D" id="3.30.300.30">
    <property type="match status" value="1"/>
</dbReference>
<keyword evidence="2" id="KW-0436">Ligase</keyword>
<dbReference type="PANTHER" id="PTHR43201:SF5">
    <property type="entry name" value="MEDIUM-CHAIN ACYL-COA LIGASE ACSF2, MITOCHONDRIAL"/>
    <property type="match status" value="1"/>
</dbReference>
<evidence type="ECO:0000313" key="7">
    <source>
        <dbReference type="Proteomes" id="UP000462055"/>
    </source>
</evidence>
<feature type="domain" description="AMP-binding enzyme C-terminal" evidence="5">
    <location>
        <begin position="488"/>
        <end position="563"/>
    </location>
</feature>
<dbReference type="AlphaFoldDB" id="A0A6I4MGI0"/>
<evidence type="ECO:0000259" key="4">
    <source>
        <dbReference type="Pfam" id="PF00501"/>
    </source>
</evidence>
<dbReference type="SUPFAM" id="SSF56801">
    <property type="entry name" value="Acetyl-CoA synthetase-like"/>
    <property type="match status" value="1"/>
</dbReference>